<sequence length="108" mass="12279">MDEMSHATQNKNKPEPGYDSDLLAYAMHDLEGHKWKHSIITKNNDSLHAVHIQSNGDGLRTGLHFGKSPFRPPPVLSRCRGVLMIFAPHPLLFNFESCRQLYNNNRGL</sequence>
<dbReference type="Proteomes" id="UP001549099">
    <property type="component" value="Unassembled WGS sequence"/>
</dbReference>
<dbReference type="EMBL" id="JBEPLW010000002">
    <property type="protein sequence ID" value="MET3574867.1"/>
    <property type="molecule type" value="Genomic_DNA"/>
</dbReference>
<reference evidence="1 2" key="1">
    <citation type="submission" date="2024-06" db="EMBL/GenBank/DDBJ databases">
        <title>Genomic Encyclopedia of Type Strains, Phase IV (KMG-IV): sequencing the most valuable type-strain genomes for metagenomic binning, comparative biology and taxonomic classification.</title>
        <authorList>
            <person name="Goeker M."/>
        </authorList>
    </citation>
    <scope>NUCLEOTIDE SEQUENCE [LARGE SCALE GENOMIC DNA]</scope>
    <source>
        <strain evidence="1 2">DSM 26128</strain>
    </source>
</reference>
<comment type="caution">
    <text evidence="1">The sequence shown here is derived from an EMBL/GenBank/DDBJ whole genome shotgun (WGS) entry which is preliminary data.</text>
</comment>
<name>A0ABV2G9W2_9BACL</name>
<evidence type="ECO:0000313" key="2">
    <source>
        <dbReference type="Proteomes" id="UP001549099"/>
    </source>
</evidence>
<proteinExistence type="predicted"/>
<keyword evidence="2" id="KW-1185">Reference proteome</keyword>
<evidence type="ECO:0000313" key="1">
    <source>
        <dbReference type="EMBL" id="MET3574867.1"/>
    </source>
</evidence>
<gene>
    <name evidence="1" type="ORF">ABID49_000749</name>
</gene>
<accession>A0ABV2G9W2</accession>
<protein>
    <submittedName>
        <fullName evidence="1">Uncharacterized protein</fullName>
    </submittedName>
</protein>
<organism evidence="1 2">
    <name type="scientific">Bhargavaea ullalensis</name>
    <dbReference type="NCBI Taxonomy" id="1265685"/>
    <lineage>
        <taxon>Bacteria</taxon>
        <taxon>Bacillati</taxon>
        <taxon>Bacillota</taxon>
        <taxon>Bacilli</taxon>
        <taxon>Bacillales</taxon>
        <taxon>Caryophanaceae</taxon>
        <taxon>Bhargavaea</taxon>
    </lineage>
</organism>